<reference evidence="3" key="2">
    <citation type="submission" date="2021-12" db="EMBL/GenBank/DDBJ databases">
        <title>Resequencing data analysis of finger millet.</title>
        <authorList>
            <person name="Hatakeyama M."/>
            <person name="Aluri S."/>
            <person name="Balachadran M.T."/>
            <person name="Sivarajan S.R."/>
            <person name="Poveda L."/>
            <person name="Shimizu-Inatsugi R."/>
            <person name="Schlapbach R."/>
            <person name="Sreeman S.M."/>
            <person name="Shimizu K.K."/>
        </authorList>
    </citation>
    <scope>NUCLEOTIDE SEQUENCE</scope>
</reference>
<feature type="domain" description="Ty3 transposon capsid-like protein" evidence="2">
    <location>
        <begin position="59"/>
        <end position="171"/>
    </location>
</feature>
<gene>
    <name evidence="3" type="primary">gb10622</name>
    <name evidence="3" type="ORF">PR202_gb10622</name>
</gene>
<protein>
    <recommendedName>
        <fullName evidence="2">Ty3 transposon capsid-like protein domain-containing protein</fullName>
    </recommendedName>
</protein>
<reference evidence="3" key="1">
    <citation type="journal article" date="2018" name="DNA Res.">
        <title>Multiple hybrid de novo genome assembly of finger millet, an orphan allotetraploid crop.</title>
        <authorList>
            <person name="Hatakeyama M."/>
            <person name="Aluri S."/>
            <person name="Balachadran M.T."/>
            <person name="Sivarajan S.R."/>
            <person name="Patrignani A."/>
            <person name="Gruter S."/>
            <person name="Poveda L."/>
            <person name="Shimizu-Inatsugi R."/>
            <person name="Baeten J."/>
            <person name="Francoijs K.J."/>
            <person name="Nataraja K.N."/>
            <person name="Reddy Y.A.N."/>
            <person name="Phadnis S."/>
            <person name="Ravikumar R.L."/>
            <person name="Schlapbach R."/>
            <person name="Sreeman S.M."/>
            <person name="Shimizu K.K."/>
        </authorList>
    </citation>
    <scope>NUCLEOTIDE SEQUENCE</scope>
</reference>
<comment type="caution">
    <text evidence="3">The sequence shown here is derived from an EMBL/GenBank/DDBJ whole genome shotgun (WGS) entry which is preliminary data.</text>
</comment>
<proteinExistence type="predicted"/>
<dbReference type="AlphaFoldDB" id="A0AAV5EI36"/>
<dbReference type="Pfam" id="PF19259">
    <property type="entry name" value="Ty3_capsid"/>
    <property type="match status" value="1"/>
</dbReference>
<organism evidence="3 4">
    <name type="scientific">Eleusine coracana subsp. coracana</name>
    <dbReference type="NCBI Taxonomy" id="191504"/>
    <lineage>
        <taxon>Eukaryota</taxon>
        <taxon>Viridiplantae</taxon>
        <taxon>Streptophyta</taxon>
        <taxon>Embryophyta</taxon>
        <taxon>Tracheophyta</taxon>
        <taxon>Spermatophyta</taxon>
        <taxon>Magnoliopsida</taxon>
        <taxon>Liliopsida</taxon>
        <taxon>Poales</taxon>
        <taxon>Poaceae</taxon>
        <taxon>PACMAD clade</taxon>
        <taxon>Chloridoideae</taxon>
        <taxon>Cynodonteae</taxon>
        <taxon>Eleusininae</taxon>
        <taxon>Eleusine</taxon>
    </lineage>
</organism>
<dbReference type="Proteomes" id="UP001054889">
    <property type="component" value="Unassembled WGS sequence"/>
</dbReference>
<keyword evidence="4" id="KW-1185">Reference proteome</keyword>
<feature type="region of interest" description="Disordered" evidence="1">
    <location>
        <begin position="181"/>
        <end position="215"/>
    </location>
</feature>
<feature type="compositionally biased region" description="Polar residues" evidence="1">
    <location>
        <begin position="186"/>
        <end position="198"/>
    </location>
</feature>
<evidence type="ECO:0000313" key="4">
    <source>
        <dbReference type="Proteomes" id="UP001054889"/>
    </source>
</evidence>
<name>A0AAV5EI36_ELECO</name>
<evidence type="ECO:0000313" key="3">
    <source>
        <dbReference type="EMBL" id="GJN23008.1"/>
    </source>
</evidence>
<evidence type="ECO:0000259" key="2">
    <source>
        <dbReference type="Pfam" id="PF19259"/>
    </source>
</evidence>
<dbReference type="EMBL" id="BQKI01000076">
    <property type="protein sequence ID" value="GJN23008.1"/>
    <property type="molecule type" value="Genomic_DNA"/>
</dbReference>
<evidence type="ECO:0000256" key="1">
    <source>
        <dbReference type="SAM" id="MobiDB-lite"/>
    </source>
</evidence>
<accession>A0AAV5EI36</accession>
<dbReference type="InterPro" id="IPR045358">
    <property type="entry name" value="Ty3_capsid"/>
</dbReference>
<sequence>MFGHRSSGEDQVQPHRATLPKLSFPKFYGENPRIWVDKCCDYFGIFNIPSYMWTSVASLHMEDNAAKWLQTYKLKHGLGDWNLFVHAVEQKFGAYDYRKAVGELLSLKQVDTVEAYIQSFEVVQFQVSMFNSGYDDMFFTSHFVNGLKDEIRGVVQSQAPDTVERASMLALIQQQILGKSRAKVSKSWTPNKSYTPSTVKPEPNPGGNTPLWRER</sequence>